<feature type="transmembrane region" description="Helical" evidence="7">
    <location>
        <begin position="255"/>
        <end position="277"/>
    </location>
</feature>
<feature type="region of interest" description="Disordered" evidence="6">
    <location>
        <begin position="347"/>
        <end position="371"/>
    </location>
</feature>
<evidence type="ECO:0000259" key="9">
    <source>
        <dbReference type="Pfam" id="PF20684"/>
    </source>
</evidence>
<evidence type="ECO:0000313" key="11">
    <source>
        <dbReference type="Proteomes" id="UP001303889"/>
    </source>
</evidence>
<feature type="signal peptide" evidence="8">
    <location>
        <begin position="1"/>
        <end position="21"/>
    </location>
</feature>
<dbReference type="InterPro" id="IPR049326">
    <property type="entry name" value="Rhodopsin_dom_fungi"/>
</dbReference>
<organism evidence="10 11">
    <name type="scientific">Staphylotrichum tortipilum</name>
    <dbReference type="NCBI Taxonomy" id="2831512"/>
    <lineage>
        <taxon>Eukaryota</taxon>
        <taxon>Fungi</taxon>
        <taxon>Dikarya</taxon>
        <taxon>Ascomycota</taxon>
        <taxon>Pezizomycotina</taxon>
        <taxon>Sordariomycetes</taxon>
        <taxon>Sordariomycetidae</taxon>
        <taxon>Sordariales</taxon>
        <taxon>Chaetomiaceae</taxon>
        <taxon>Staphylotrichum</taxon>
    </lineage>
</organism>
<dbReference type="PANTHER" id="PTHR33048">
    <property type="entry name" value="PTH11-LIKE INTEGRAL MEMBRANE PROTEIN (AFU_ORTHOLOGUE AFUA_5G11245)"/>
    <property type="match status" value="1"/>
</dbReference>
<keyword evidence="3 7" id="KW-1133">Transmembrane helix</keyword>
<evidence type="ECO:0000256" key="1">
    <source>
        <dbReference type="ARBA" id="ARBA00004141"/>
    </source>
</evidence>
<keyword evidence="2 7" id="KW-0812">Transmembrane</keyword>
<comment type="similarity">
    <text evidence="5">Belongs to the SAT4 family.</text>
</comment>
<dbReference type="InterPro" id="IPR052337">
    <property type="entry name" value="SAT4-like"/>
</dbReference>
<feature type="domain" description="Rhodopsin" evidence="9">
    <location>
        <begin position="88"/>
        <end position="314"/>
    </location>
</feature>
<proteinExistence type="inferred from homology"/>
<sequence length="404" mass="44789">MRAIHGLALGFLAGLLPLVSAQGLETAMEALPTCATASHSRFVPRTRRQHVIICTNKPLQDQITLCIKASCTIKHDKNITDQTCGAPVHDYVVLVLVLIAMPSVVITHYGTTPNGVGRHIWTLTPKQITDFLFYFYIMAILYFVQVMMVKLSLLLFYLRIFPGQAVRRVLWKTIIFTILFGFVFLILAIFHCSPVSFFWTHWDGEHKGKCQDLNAIAWANAGISITLDVWMLAIPLAQLRTLNLYWKKKIGVARMFCVGTFVTVVSVIRLQALVTFGKSSNATWDNFPVSMWSTVEINVGLICTCMPTLRLLLVRLFPGLGAGSSYAKGYYHSSGGQVLSSKVTHGRTRGDLTSKSIPAGTQPSSSADTVLGKPAGIIPQQTFAVQYDDDETRLVQMRAMNRSV</sequence>
<evidence type="ECO:0000256" key="4">
    <source>
        <dbReference type="ARBA" id="ARBA00023136"/>
    </source>
</evidence>
<dbReference type="EMBL" id="MU856256">
    <property type="protein sequence ID" value="KAK3897142.1"/>
    <property type="molecule type" value="Genomic_DNA"/>
</dbReference>
<dbReference type="Pfam" id="PF20684">
    <property type="entry name" value="Fung_rhodopsin"/>
    <property type="match status" value="1"/>
</dbReference>
<comment type="caution">
    <text evidence="10">The sequence shown here is derived from an EMBL/GenBank/DDBJ whole genome shotgun (WGS) entry which is preliminary data.</text>
</comment>
<feature type="chain" id="PRO_5042888567" description="Rhodopsin domain-containing protein" evidence="8">
    <location>
        <begin position="22"/>
        <end position="404"/>
    </location>
</feature>
<evidence type="ECO:0000256" key="5">
    <source>
        <dbReference type="ARBA" id="ARBA00038359"/>
    </source>
</evidence>
<evidence type="ECO:0000256" key="8">
    <source>
        <dbReference type="SAM" id="SignalP"/>
    </source>
</evidence>
<dbReference type="PANTHER" id="PTHR33048:SF143">
    <property type="entry name" value="EXTRACELLULAR MEMBRANE PROTEIN CFEM DOMAIN-CONTAINING PROTEIN-RELATED"/>
    <property type="match status" value="1"/>
</dbReference>
<evidence type="ECO:0000256" key="2">
    <source>
        <dbReference type="ARBA" id="ARBA00022692"/>
    </source>
</evidence>
<name>A0AAN6M9V4_9PEZI</name>
<accession>A0AAN6M9V4</accession>
<protein>
    <recommendedName>
        <fullName evidence="9">Rhodopsin domain-containing protein</fullName>
    </recommendedName>
</protein>
<feature type="transmembrane region" description="Helical" evidence="7">
    <location>
        <begin position="297"/>
        <end position="318"/>
    </location>
</feature>
<evidence type="ECO:0000313" key="10">
    <source>
        <dbReference type="EMBL" id="KAK3897142.1"/>
    </source>
</evidence>
<feature type="transmembrane region" description="Helical" evidence="7">
    <location>
        <begin position="169"/>
        <end position="190"/>
    </location>
</feature>
<dbReference type="AlphaFoldDB" id="A0AAN6M9V4"/>
<reference evidence="10" key="2">
    <citation type="submission" date="2023-05" db="EMBL/GenBank/DDBJ databases">
        <authorList>
            <consortium name="Lawrence Berkeley National Laboratory"/>
            <person name="Steindorff A."/>
            <person name="Hensen N."/>
            <person name="Bonometti L."/>
            <person name="Westerberg I."/>
            <person name="Brannstrom I.O."/>
            <person name="Guillou S."/>
            <person name="Cros-Aarteil S."/>
            <person name="Calhoun S."/>
            <person name="Haridas S."/>
            <person name="Kuo A."/>
            <person name="Mondo S."/>
            <person name="Pangilinan J."/>
            <person name="Riley R."/>
            <person name="Labutti K."/>
            <person name="Andreopoulos B."/>
            <person name="Lipzen A."/>
            <person name="Chen C."/>
            <person name="Yanf M."/>
            <person name="Daum C."/>
            <person name="Ng V."/>
            <person name="Clum A."/>
            <person name="Ohm R."/>
            <person name="Martin F."/>
            <person name="Silar P."/>
            <person name="Natvig D."/>
            <person name="Lalanne C."/>
            <person name="Gautier V."/>
            <person name="Ament-Velasquez S.L."/>
            <person name="Kruys A."/>
            <person name="Hutchinson M.I."/>
            <person name="Powell A.J."/>
            <person name="Barry K."/>
            <person name="Miller A.N."/>
            <person name="Grigoriev I.V."/>
            <person name="Debuchy R."/>
            <person name="Gladieux P."/>
            <person name="Thoren M.H."/>
            <person name="Johannesson H."/>
        </authorList>
    </citation>
    <scope>NUCLEOTIDE SEQUENCE</scope>
    <source>
        <strain evidence="10">CBS 103.79</strain>
    </source>
</reference>
<feature type="transmembrane region" description="Helical" evidence="7">
    <location>
        <begin position="133"/>
        <end position="157"/>
    </location>
</feature>
<keyword evidence="11" id="KW-1185">Reference proteome</keyword>
<comment type="subcellular location">
    <subcellularLocation>
        <location evidence="1">Membrane</location>
        <topology evidence="1">Multi-pass membrane protein</topology>
    </subcellularLocation>
</comment>
<feature type="transmembrane region" description="Helical" evidence="7">
    <location>
        <begin position="215"/>
        <end position="234"/>
    </location>
</feature>
<dbReference type="Proteomes" id="UP001303889">
    <property type="component" value="Unassembled WGS sequence"/>
</dbReference>
<dbReference type="GO" id="GO:0016020">
    <property type="term" value="C:membrane"/>
    <property type="evidence" value="ECO:0007669"/>
    <property type="project" value="UniProtKB-SubCell"/>
</dbReference>
<evidence type="ECO:0000256" key="7">
    <source>
        <dbReference type="SAM" id="Phobius"/>
    </source>
</evidence>
<reference evidence="10" key="1">
    <citation type="journal article" date="2023" name="Mol. Phylogenet. Evol.">
        <title>Genome-scale phylogeny and comparative genomics of the fungal order Sordariales.</title>
        <authorList>
            <person name="Hensen N."/>
            <person name="Bonometti L."/>
            <person name="Westerberg I."/>
            <person name="Brannstrom I.O."/>
            <person name="Guillou S."/>
            <person name="Cros-Aarteil S."/>
            <person name="Calhoun S."/>
            <person name="Haridas S."/>
            <person name="Kuo A."/>
            <person name="Mondo S."/>
            <person name="Pangilinan J."/>
            <person name="Riley R."/>
            <person name="LaButti K."/>
            <person name="Andreopoulos B."/>
            <person name="Lipzen A."/>
            <person name="Chen C."/>
            <person name="Yan M."/>
            <person name="Daum C."/>
            <person name="Ng V."/>
            <person name="Clum A."/>
            <person name="Steindorff A."/>
            <person name="Ohm R.A."/>
            <person name="Martin F."/>
            <person name="Silar P."/>
            <person name="Natvig D.O."/>
            <person name="Lalanne C."/>
            <person name="Gautier V."/>
            <person name="Ament-Velasquez S.L."/>
            <person name="Kruys A."/>
            <person name="Hutchinson M.I."/>
            <person name="Powell A.J."/>
            <person name="Barry K."/>
            <person name="Miller A.N."/>
            <person name="Grigoriev I.V."/>
            <person name="Debuchy R."/>
            <person name="Gladieux P."/>
            <person name="Hiltunen Thoren M."/>
            <person name="Johannesson H."/>
        </authorList>
    </citation>
    <scope>NUCLEOTIDE SEQUENCE</scope>
    <source>
        <strain evidence="10">CBS 103.79</strain>
    </source>
</reference>
<feature type="compositionally biased region" description="Polar residues" evidence="6">
    <location>
        <begin position="351"/>
        <end position="368"/>
    </location>
</feature>
<gene>
    <name evidence="10" type="ORF">C8A05DRAFT_48122</name>
</gene>
<evidence type="ECO:0000256" key="3">
    <source>
        <dbReference type="ARBA" id="ARBA00022989"/>
    </source>
</evidence>
<evidence type="ECO:0000256" key="6">
    <source>
        <dbReference type="SAM" id="MobiDB-lite"/>
    </source>
</evidence>
<keyword evidence="8" id="KW-0732">Signal</keyword>
<keyword evidence="4 7" id="KW-0472">Membrane</keyword>